<dbReference type="Proteomes" id="UP000473470">
    <property type="component" value="Unassembled WGS sequence"/>
</dbReference>
<accession>A0A6L3MPQ9</accession>
<dbReference type="AlphaFoldDB" id="A0A6L3MPQ9"/>
<evidence type="ECO:0000313" key="4">
    <source>
        <dbReference type="Proteomes" id="UP000473470"/>
    </source>
</evidence>
<evidence type="ECO:0000313" key="3">
    <source>
        <dbReference type="Proteomes" id="UP000281098"/>
    </source>
</evidence>
<comment type="caution">
    <text evidence="1">The sequence shown here is derived from an EMBL/GenBank/DDBJ whole genome shotgun (WGS) entry which is preliminary data.</text>
</comment>
<sequence length="87" mass="9365">MIHVSVSIRGEDGNAFRVGAASATQREILTCALLAPIRRPLYIRRAKVAARPALPSPPASAARRRLTPACKHSCLPAQFCVCTLDNL</sequence>
<dbReference type="EMBL" id="QTPM01000016">
    <property type="protein sequence ID" value="RQY92510.1"/>
    <property type="molecule type" value="Genomic_DNA"/>
</dbReference>
<dbReference type="Proteomes" id="UP000281098">
    <property type="component" value="Unassembled WGS sequence"/>
</dbReference>
<keyword evidence="3" id="KW-1185">Reference proteome</keyword>
<reference evidence="2 3" key="1">
    <citation type="submission" date="2018-08" db="EMBL/GenBank/DDBJ databases">
        <title>Comparative analysis of Burkholderia isolates from Puerto Rico.</title>
        <authorList>
            <person name="Hall C."/>
            <person name="Sahl J."/>
            <person name="Wagner D."/>
        </authorList>
    </citation>
    <scope>NUCLEOTIDE SEQUENCE [LARGE SCALE GENOMIC DNA]</scope>
    <source>
        <strain evidence="2 3">Bp8966</strain>
    </source>
</reference>
<name>A0A6L3MPQ9_9BURK</name>
<gene>
    <name evidence="2" type="ORF">DF017_14885</name>
    <name evidence="1" type="ORF">F7R25_27680</name>
</gene>
<protein>
    <submittedName>
        <fullName evidence="1">Uncharacterized protein</fullName>
    </submittedName>
</protein>
<organism evidence="1 4">
    <name type="scientific">Burkholderia stagnalis</name>
    <dbReference type="NCBI Taxonomy" id="1503054"/>
    <lineage>
        <taxon>Bacteria</taxon>
        <taxon>Pseudomonadati</taxon>
        <taxon>Pseudomonadota</taxon>
        <taxon>Betaproteobacteria</taxon>
        <taxon>Burkholderiales</taxon>
        <taxon>Burkholderiaceae</taxon>
        <taxon>Burkholderia</taxon>
        <taxon>Burkholderia cepacia complex</taxon>
    </lineage>
</organism>
<evidence type="ECO:0000313" key="2">
    <source>
        <dbReference type="EMBL" id="RQY92510.1"/>
    </source>
</evidence>
<reference evidence="1 4" key="2">
    <citation type="submission" date="2019-09" db="EMBL/GenBank/DDBJ databases">
        <title>Draft genome sequences of 48 bacterial type strains from the CCUG.</title>
        <authorList>
            <person name="Tunovic T."/>
            <person name="Pineiro-Iglesias B."/>
            <person name="Unosson C."/>
            <person name="Inganas E."/>
            <person name="Ohlen M."/>
            <person name="Cardew S."/>
            <person name="Jensie-Markopoulos S."/>
            <person name="Salva-Serra F."/>
            <person name="Jaen-Luchoro D."/>
            <person name="Karlsson R."/>
            <person name="Svensson-Stadler L."/>
            <person name="Chun J."/>
            <person name="Moore E."/>
        </authorList>
    </citation>
    <scope>NUCLEOTIDE SEQUENCE [LARGE SCALE GENOMIC DNA]</scope>
    <source>
        <strain evidence="1 4">CCUG 65686</strain>
    </source>
</reference>
<proteinExistence type="predicted"/>
<dbReference type="EMBL" id="VZOK01000056">
    <property type="protein sequence ID" value="KAB0634090.1"/>
    <property type="molecule type" value="Genomic_DNA"/>
</dbReference>
<evidence type="ECO:0000313" key="1">
    <source>
        <dbReference type="EMBL" id="KAB0634090.1"/>
    </source>
</evidence>